<keyword evidence="4 6" id="KW-0472">Membrane</keyword>
<feature type="compositionally biased region" description="Basic and acidic residues" evidence="5">
    <location>
        <begin position="514"/>
        <end position="538"/>
    </location>
</feature>
<feature type="region of interest" description="Disordered" evidence="5">
    <location>
        <begin position="504"/>
        <end position="538"/>
    </location>
</feature>
<evidence type="ECO:0000256" key="2">
    <source>
        <dbReference type="ARBA" id="ARBA00022692"/>
    </source>
</evidence>
<dbReference type="PROSITE" id="PS50850">
    <property type="entry name" value="MFS"/>
    <property type="match status" value="1"/>
</dbReference>
<feature type="domain" description="Major facilitator superfamily (MFS) profile" evidence="7">
    <location>
        <begin position="82"/>
        <end position="491"/>
    </location>
</feature>
<keyword evidence="9" id="KW-1185">Reference proteome</keyword>
<sequence length="538" mass="59096">MRRMSASSCSNLDIVQVGLLFQSWVFGSSVFIKGWRISGQQVALTMVSNFVKSFKIPNRERAKRNTSLWKVLCSLTWLQWAHFISGFLAWSCDATDFYSVSLSLTSLSKKFGKDTHDVTTAITLSLLLRTVGAIVFGFLSDRFGRKWPLVSNLLFVTILELGTSFVRTYPQFLAVRSLFGIGMGGIWGLASSTALENLPVEIRGLASGLLQEGYALGCIIAAIINLTLVPEKEPELGSDAWRSLFWVASGLSFFAAIFTMMIPESQIFDKAKRATKGMGVWQKSQVFMSETRKMMKLHWKRFIYVFFLLTGFNLINHGSQDLYPTYLRQSKGFNEHDSTMATLIGFCGAIIGGIFAGWISQYIGRRLTLILYMISAGALVPLWILPTSFGALSTGAFLMQFAVLGAGGVIPIHLSEISPPAFRASFAGIGYQLGCMIPSASAQMEATGGDNFRILLPDGTSIPDYGTVQGILVGVVAAFMVIITVLGPENHGAHFEKHKTAFEKEGGEDDAYVDESRHSESDDVLDIRNGESPESEKV</sequence>
<evidence type="ECO:0000256" key="5">
    <source>
        <dbReference type="SAM" id="MobiDB-lite"/>
    </source>
</evidence>
<dbReference type="InterPro" id="IPR036259">
    <property type="entry name" value="MFS_trans_sf"/>
</dbReference>
<evidence type="ECO:0000256" key="3">
    <source>
        <dbReference type="ARBA" id="ARBA00022989"/>
    </source>
</evidence>
<organism evidence="8 9">
    <name type="scientific">Marasmiellus scandens</name>
    <dbReference type="NCBI Taxonomy" id="2682957"/>
    <lineage>
        <taxon>Eukaryota</taxon>
        <taxon>Fungi</taxon>
        <taxon>Dikarya</taxon>
        <taxon>Basidiomycota</taxon>
        <taxon>Agaricomycotina</taxon>
        <taxon>Agaricomycetes</taxon>
        <taxon>Agaricomycetidae</taxon>
        <taxon>Agaricales</taxon>
        <taxon>Marasmiineae</taxon>
        <taxon>Omphalotaceae</taxon>
        <taxon>Marasmiellus</taxon>
    </lineage>
</organism>
<evidence type="ECO:0000313" key="8">
    <source>
        <dbReference type="EMBL" id="KAK7439772.1"/>
    </source>
</evidence>
<dbReference type="CDD" id="cd17316">
    <property type="entry name" value="MFS_SV2_like"/>
    <property type="match status" value="1"/>
</dbReference>
<dbReference type="PANTHER" id="PTHR23508:SF10">
    <property type="entry name" value="CARBOXYLIC ACID TRANSPORTER PROTEIN HOMOLOG"/>
    <property type="match status" value="1"/>
</dbReference>
<evidence type="ECO:0000313" key="9">
    <source>
        <dbReference type="Proteomes" id="UP001498398"/>
    </source>
</evidence>
<feature type="transmembrane region" description="Helical" evidence="6">
    <location>
        <begin position="202"/>
        <end position="224"/>
    </location>
</feature>
<feature type="transmembrane region" description="Helical" evidence="6">
    <location>
        <begin position="118"/>
        <end position="140"/>
    </location>
</feature>
<dbReference type="Pfam" id="PF07690">
    <property type="entry name" value="MFS_1"/>
    <property type="match status" value="1"/>
</dbReference>
<keyword evidence="3 6" id="KW-1133">Transmembrane helix</keyword>
<feature type="transmembrane region" description="Helical" evidence="6">
    <location>
        <begin position="172"/>
        <end position="190"/>
    </location>
</feature>
<dbReference type="EMBL" id="JBANRG010000071">
    <property type="protein sequence ID" value="KAK7439772.1"/>
    <property type="molecule type" value="Genomic_DNA"/>
</dbReference>
<feature type="transmembrane region" description="Helical" evidence="6">
    <location>
        <begin position="339"/>
        <end position="360"/>
    </location>
</feature>
<dbReference type="PANTHER" id="PTHR23508">
    <property type="entry name" value="CARBOXYLIC ACID TRANSPORTER PROTEIN HOMOLOG"/>
    <property type="match status" value="1"/>
</dbReference>
<keyword evidence="2 6" id="KW-0812">Transmembrane</keyword>
<evidence type="ECO:0000256" key="6">
    <source>
        <dbReference type="SAM" id="Phobius"/>
    </source>
</evidence>
<gene>
    <name evidence="8" type="ORF">VKT23_017347</name>
</gene>
<evidence type="ECO:0000259" key="7">
    <source>
        <dbReference type="PROSITE" id="PS50850"/>
    </source>
</evidence>
<dbReference type="Proteomes" id="UP001498398">
    <property type="component" value="Unassembled WGS sequence"/>
</dbReference>
<comment type="caution">
    <text evidence="8">The sequence shown here is derived from an EMBL/GenBank/DDBJ whole genome shotgun (WGS) entry which is preliminary data.</text>
</comment>
<feature type="transmembrane region" description="Helical" evidence="6">
    <location>
        <begin position="68"/>
        <end position="90"/>
    </location>
</feature>
<proteinExistence type="predicted"/>
<feature type="transmembrane region" description="Helical" evidence="6">
    <location>
        <begin position="147"/>
        <end position="166"/>
    </location>
</feature>
<protein>
    <recommendedName>
        <fullName evidence="7">Major facilitator superfamily (MFS) profile domain-containing protein</fullName>
    </recommendedName>
</protein>
<evidence type="ECO:0000256" key="4">
    <source>
        <dbReference type="ARBA" id="ARBA00023136"/>
    </source>
</evidence>
<accession>A0ABR1IUA1</accession>
<dbReference type="InterPro" id="IPR011701">
    <property type="entry name" value="MFS"/>
</dbReference>
<feature type="transmembrane region" description="Helical" evidence="6">
    <location>
        <begin position="466"/>
        <end position="487"/>
    </location>
</feature>
<comment type="subcellular location">
    <subcellularLocation>
        <location evidence="1">Membrane</location>
        <topology evidence="1">Multi-pass membrane protein</topology>
    </subcellularLocation>
</comment>
<name>A0ABR1IUA1_9AGAR</name>
<dbReference type="SUPFAM" id="SSF103473">
    <property type="entry name" value="MFS general substrate transporter"/>
    <property type="match status" value="1"/>
</dbReference>
<dbReference type="InterPro" id="IPR020846">
    <property type="entry name" value="MFS_dom"/>
</dbReference>
<feature type="transmembrane region" description="Helical" evidence="6">
    <location>
        <begin position="244"/>
        <end position="263"/>
    </location>
</feature>
<reference evidence="8 9" key="1">
    <citation type="submission" date="2024-01" db="EMBL/GenBank/DDBJ databases">
        <title>A draft genome for the cacao thread blight pathogen Marasmiellus scandens.</title>
        <authorList>
            <person name="Baruah I.K."/>
            <person name="Leung J."/>
            <person name="Bukari Y."/>
            <person name="Amoako-Attah I."/>
            <person name="Meinhardt L.W."/>
            <person name="Bailey B.A."/>
            <person name="Cohen S.P."/>
        </authorList>
    </citation>
    <scope>NUCLEOTIDE SEQUENCE [LARGE SCALE GENOMIC DNA]</scope>
    <source>
        <strain evidence="8 9">GH-19</strain>
    </source>
</reference>
<feature type="transmembrane region" description="Helical" evidence="6">
    <location>
        <begin position="367"/>
        <end position="385"/>
    </location>
</feature>
<evidence type="ECO:0000256" key="1">
    <source>
        <dbReference type="ARBA" id="ARBA00004141"/>
    </source>
</evidence>
<feature type="transmembrane region" description="Helical" evidence="6">
    <location>
        <begin position="302"/>
        <end position="319"/>
    </location>
</feature>
<dbReference type="Gene3D" id="1.20.1250.20">
    <property type="entry name" value="MFS general substrate transporter like domains"/>
    <property type="match status" value="2"/>
</dbReference>